<name>A0ABQ9G2N7_9NEOP</name>
<evidence type="ECO:0000313" key="1">
    <source>
        <dbReference type="EMBL" id="KAJ8866738.1"/>
    </source>
</evidence>
<dbReference type="PANTHER" id="PTHR45892">
    <property type="entry name" value="AMINOACYLASE-1"/>
    <property type="match status" value="1"/>
</dbReference>
<organism evidence="1 2">
    <name type="scientific">Dryococelus australis</name>
    <dbReference type="NCBI Taxonomy" id="614101"/>
    <lineage>
        <taxon>Eukaryota</taxon>
        <taxon>Metazoa</taxon>
        <taxon>Ecdysozoa</taxon>
        <taxon>Arthropoda</taxon>
        <taxon>Hexapoda</taxon>
        <taxon>Insecta</taxon>
        <taxon>Pterygota</taxon>
        <taxon>Neoptera</taxon>
        <taxon>Polyneoptera</taxon>
        <taxon>Phasmatodea</taxon>
        <taxon>Verophasmatodea</taxon>
        <taxon>Anareolatae</taxon>
        <taxon>Phasmatidae</taxon>
        <taxon>Eurycanthinae</taxon>
        <taxon>Dryococelus</taxon>
    </lineage>
</organism>
<accession>A0ABQ9G2N7</accession>
<dbReference type="Proteomes" id="UP001159363">
    <property type="component" value="Chromosome 15"/>
</dbReference>
<reference evidence="1 2" key="1">
    <citation type="submission" date="2023-02" db="EMBL/GenBank/DDBJ databases">
        <title>LHISI_Scaffold_Assembly.</title>
        <authorList>
            <person name="Stuart O.P."/>
            <person name="Cleave R."/>
            <person name="Magrath M.J.L."/>
            <person name="Mikheyev A.S."/>
        </authorList>
    </citation>
    <scope>NUCLEOTIDE SEQUENCE [LARGE SCALE GENOMIC DNA]</scope>
    <source>
        <strain evidence="1">Daus_M_001</strain>
        <tissue evidence="1">Leg muscle</tissue>
    </source>
</reference>
<dbReference type="PANTHER" id="PTHR45892:SF1">
    <property type="entry name" value="AMINOACYLASE-1"/>
    <property type="match status" value="1"/>
</dbReference>
<dbReference type="InterPro" id="IPR052083">
    <property type="entry name" value="Aminoacylase-1_M20A"/>
</dbReference>
<evidence type="ECO:0000313" key="2">
    <source>
        <dbReference type="Proteomes" id="UP001159363"/>
    </source>
</evidence>
<sequence length="72" mass="8184">MECLFFFVEIHVHCPGTPGHGSLLHPNTAGEKLRIIIDRFMDFRQKEKDKLAVNPDFTVGDVTTINLTMLKV</sequence>
<dbReference type="Gene3D" id="3.30.70.360">
    <property type="match status" value="1"/>
</dbReference>
<dbReference type="EMBL" id="JARBHB010000016">
    <property type="protein sequence ID" value="KAJ8866738.1"/>
    <property type="molecule type" value="Genomic_DNA"/>
</dbReference>
<gene>
    <name evidence="1" type="ORF">PR048_032599</name>
</gene>
<comment type="caution">
    <text evidence="1">The sequence shown here is derived from an EMBL/GenBank/DDBJ whole genome shotgun (WGS) entry which is preliminary data.</text>
</comment>
<proteinExistence type="predicted"/>
<protein>
    <submittedName>
        <fullName evidence="1">Uncharacterized protein</fullName>
    </submittedName>
</protein>
<keyword evidence="2" id="KW-1185">Reference proteome</keyword>